<dbReference type="GO" id="GO:0005737">
    <property type="term" value="C:cytoplasm"/>
    <property type="evidence" value="ECO:0007669"/>
    <property type="project" value="UniProtKB-SubCell"/>
</dbReference>
<dbReference type="AlphaFoldDB" id="A0A0R1ZAH8"/>
<name>A0A0R1ZAH8_9LACO</name>
<dbReference type="Proteomes" id="UP000051291">
    <property type="component" value="Unassembled WGS sequence"/>
</dbReference>
<sequence>MTEFEENPRQGVIVYLYRLRNSRQLRKFGQIQYISKKMKYVVLYMDQADVEGNIERLKKLRFVKHVEPSVRPFLRVEYSGSEDGKHYEMTEEDREKFKKMKSEAK</sequence>
<keyword evidence="1 2" id="KW-0963">Cytoplasm</keyword>
<dbReference type="Pfam" id="PF09902">
    <property type="entry name" value="DUF2129"/>
    <property type="match status" value="1"/>
</dbReference>
<keyword evidence="5" id="KW-1185">Reference proteome</keyword>
<gene>
    <name evidence="4" type="ORF">FC64_GL001030</name>
</gene>
<proteinExistence type="inferred from homology"/>
<reference evidence="4 5" key="1">
    <citation type="journal article" date="2015" name="Genome Announc.">
        <title>Expanding the biotechnology potential of lactobacilli through comparative genomics of 213 strains and associated genera.</title>
        <authorList>
            <person name="Sun Z."/>
            <person name="Harris H.M."/>
            <person name="McCann A."/>
            <person name="Guo C."/>
            <person name="Argimon S."/>
            <person name="Zhang W."/>
            <person name="Yang X."/>
            <person name="Jeffery I.B."/>
            <person name="Cooney J.C."/>
            <person name="Kagawa T.F."/>
            <person name="Liu W."/>
            <person name="Song Y."/>
            <person name="Salvetti E."/>
            <person name="Wrobel A."/>
            <person name="Rasinkangas P."/>
            <person name="Parkhill J."/>
            <person name="Rea M.C."/>
            <person name="O'Sullivan O."/>
            <person name="Ritari J."/>
            <person name="Douillard F.P."/>
            <person name="Paul Ross R."/>
            <person name="Yang R."/>
            <person name="Briner A.E."/>
            <person name="Felis G.E."/>
            <person name="de Vos W.M."/>
            <person name="Barrangou R."/>
            <person name="Klaenhammer T.R."/>
            <person name="Caufield P.W."/>
            <person name="Cui Y."/>
            <person name="Zhang H."/>
            <person name="O'Toole P.W."/>
        </authorList>
    </citation>
    <scope>NUCLEOTIDE SEQUENCE [LARGE SCALE GENOMIC DNA]</scope>
    <source>
        <strain evidence="4 5">DSM 20653</strain>
    </source>
</reference>
<evidence type="ECO:0000256" key="2">
    <source>
        <dbReference type="HAMAP-Rule" id="MF_01126"/>
    </source>
</evidence>
<evidence type="ECO:0000313" key="4">
    <source>
        <dbReference type="EMBL" id="KRM51837.1"/>
    </source>
</evidence>
<organism evidence="4 5">
    <name type="scientific">Ligilactobacillus araffinosus DSM 20653</name>
    <dbReference type="NCBI Taxonomy" id="1423820"/>
    <lineage>
        <taxon>Bacteria</taxon>
        <taxon>Bacillati</taxon>
        <taxon>Bacillota</taxon>
        <taxon>Bacilli</taxon>
        <taxon>Lactobacillales</taxon>
        <taxon>Lactobacillaceae</taxon>
        <taxon>Ligilactobacillus</taxon>
    </lineage>
</organism>
<dbReference type="EMBL" id="AYYZ01000029">
    <property type="protein sequence ID" value="KRM51837.1"/>
    <property type="molecule type" value="Genomic_DNA"/>
</dbReference>
<protein>
    <recommendedName>
        <fullName evidence="2">UPF0298 protein FC64_GL001030</fullName>
    </recommendedName>
</protein>
<evidence type="ECO:0000313" key="5">
    <source>
        <dbReference type="Proteomes" id="UP000051291"/>
    </source>
</evidence>
<dbReference type="InterPro" id="IPR016979">
    <property type="entry name" value="DUF2129"/>
</dbReference>
<comment type="caution">
    <text evidence="4">The sequence shown here is derived from an EMBL/GenBank/DDBJ whole genome shotgun (WGS) entry which is preliminary data.</text>
</comment>
<dbReference type="STRING" id="1423820.FC64_GL001030"/>
<dbReference type="PATRIC" id="fig|1423820.4.peg.1054"/>
<evidence type="ECO:0000256" key="3">
    <source>
        <dbReference type="SAM" id="MobiDB-lite"/>
    </source>
</evidence>
<comment type="subcellular location">
    <subcellularLocation>
        <location evidence="2">Cytoplasm</location>
    </subcellularLocation>
</comment>
<comment type="similarity">
    <text evidence="2">Belongs to the UPF0298 family.</text>
</comment>
<evidence type="ECO:0000256" key="1">
    <source>
        <dbReference type="ARBA" id="ARBA00022490"/>
    </source>
</evidence>
<accession>A0A0R1ZAH8</accession>
<feature type="region of interest" description="Disordered" evidence="3">
    <location>
        <begin position="85"/>
        <end position="105"/>
    </location>
</feature>
<dbReference type="HAMAP" id="MF_01126">
    <property type="entry name" value="UPF0298"/>
    <property type="match status" value="1"/>
</dbReference>
<dbReference type="RefSeq" id="WP_057906883.1">
    <property type="nucleotide sequence ID" value="NZ_AYYZ01000029.1"/>
</dbReference>
<dbReference type="PIRSF" id="PIRSF031653">
    <property type="entry name" value="UCP031653"/>
    <property type="match status" value="1"/>
</dbReference>